<dbReference type="SUPFAM" id="SSF56349">
    <property type="entry name" value="DNA breaking-rejoining enzymes"/>
    <property type="match status" value="1"/>
</dbReference>
<dbReference type="AlphaFoldDB" id="A0A8J3Q3Z3"/>
<dbReference type="GO" id="GO:0003677">
    <property type="term" value="F:DNA binding"/>
    <property type="evidence" value="ECO:0007669"/>
    <property type="project" value="InterPro"/>
</dbReference>
<dbReference type="EMBL" id="BONY01000004">
    <property type="protein sequence ID" value="GIH02810.1"/>
    <property type="molecule type" value="Genomic_DNA"/>
</dbReference>
<feature type="domain" description="Tyr recombinase" evidence="3">
    <location>
        <begin position="26"/>
        <end position="128"/>
    </location>
</feature>
<dbReference type="InterPro" id="IPR011010">
    <property type="entry name" value="DNA_brk_join_enz"/>
</dbReference>
<dbReference type="Gene3D" id="1.10.443.10">
    <property type="entry name" value="Intergrase catalytic core"/>
    <property type="match status" value="1"/>
</dbReference>
<sequence>MFNTAVKEDELLRSNPCRIKGFDKYHTPERHTPTLMEVRALSEEMPAQFYALIMLAAYSGLRWGELAALRRCDLDLAAGTVKVHRNLVSVAGQAGDRAAQVRGQQANGEPALGRDRGHAAPPHAQHAQ</sequence>
<feature type="compositionally biased region" description="Low complexity" evidence="2">
    <location>
        <begin position="119"/>
        <end position="128"/>
    </location>
</feature>
<evidence type="ECO:0000313" key="4">
    <source>
        <dbReference type="EMBL" id="GIH02810.1"/>
    </source>
</evidence>
<name>A0A8J3Q3Z3_9ACTN</name>
<evidence type="ECO:0000256" key="2">
    <source>
        <dbReference type="SAM" id="MobiDB-lite"/>
    </source>
</evidence>
<evidence type="ECO:0000259" key="3">
    <source>
        <dbReference type="PROSITE" id="PS51898"/>
    </source>
</evidence>
<evidence type="ECO:0000313" key="5">
    <source>
        <dbReference type="Proteomes" id="UP000612899"/>
    </source>
</evidence>
<keyword evidence="1" id="KW-0233">DNA recombination</keyword>
<dbReference type="GO" id="GO:0006310">
    <property type="term" value="P:DNA recombination"/>
    <property type="evidence" value="ECO:0007669"/>
    <property type="project" value="UniProtKB-KW"/>
</dbReference>
<accession>A0A8J3Q3Z3</accession>
<organism evidence="4 5">
    <name type="scientific">Rhizocola hellebori</name>
    <dbReference type="NCBI Taxonomy" id="1392758"/>
    <lineage>
        <taxon>Bacteria</taxon>
        <taxon>Bacillati</taxon>
        <taxon>Actinomycetota</taxon>
        <taxon>Actinomycetes</taxon>
        <taxon>Micromonosporales</taxon>
        <taxon>Micromonosporaceae</taxon>
        <taxon>Rhizocola</taxon>
    </lineage>
</organism>
<evidence type="ECO:0000256" key="1">
    <source>
        <dbReference type="ARBA" id="ARBA00023172"/>
    </source>
</evidence>
<gene>
    <name evidence="4" type="ORF">Rhe02_08770</name>
</gene>
<dbReference type="InterPro" id="IPR002104">
    <property type="entry name" value="Integrase_catalytic"/>
</dbReference>
<proteinExistence type="predicted"/>
<feature type="region of interest" description="Disordered" evidence="2">
    <location>
        <begin position="94"/>
        <end position="128"/>
    </location>
</feature>
<protein>
    <recommendedName>
        <fullName evidence="3">Tyr recombinase domain-containing protein</fullName>
    </recommendedName>
</protein>
<dbReference type="InterPro" id="IPR013762">
    <property type="entry name" value="Integrase-like_cat_sf"/>
</dbReference>
<keyword evidence="5" id="KW-1185">Reference proteome</keyword>
<dbReference type="GO" id="GO:0015074">
    <property type="term" value="P:DNA integration"/>
    <property type="evidence" value="ECO:0007669"/>
    <property type="project" value="InterPro"/>
</dbReference>
<dbReference type="Proteomes" id="UP000612899">
    <property type="component" value="Unassembled WGS sequence"/>
</dbReference>
<comment type="caution">
    <text evidence="4">The sequence shown here is derived from an EMBL/GenBank/DDBJ whole genome shotgun (WGS) entry which is preliminary data.</text>
</comment>
<reference evidence="4" key="1">
    <citation type="submission" date="2021-01" db="EMBL/GenBank/DDBJ databases">
        <title>Whole genome shotgun sequence of Rhizocola hellebori NBRC 109834.</title>
        <authorList>
            <person name="Komaki H."/>
            <person name="Tamura T."/>
        </authorList>
    </citation>
    <scope>NUCLEOTIDE SEQUENCE</scope>
    <source>
        <strain evidence="4">NBRC 109834</strain>
    </source>
</reference>
<dbReference type="PROSITE" id="PS51898">
    <property type="entry name" value="TYR_RECOMBINASE"/>
    <property type="match status" value="1"/>
</dbReference>